<dbReference type="OrthoDB" id="28088at2157"/>
<evidence type="ECO:0008006" key="5">
    <source>
        <dbReference type="Google" id="ProtNLM"/>
    </source>
</evidence>
<reference evidence="1" key="4">
    <citation type="journal article" date="2023" name="Microbiol. Resour. Announc.">
        <title>Complete Genome Sequence of Vulcanisaeta souniana Strain IC-059, a Hyperthermophilic Archaeon Isolated from Hot Spring Water in Japan.</title>
        <authorList>
            <person name="Kato S."/>
            <person name="Itoh T."/>
            <person name="Wu L."/>
            <person name="Ma J."/>
            <person name="Ohkuma M."/>
        </authorList>
    </citation>
    <scope>NUCLEOTIDE SEQUENCE</scope>
    <source>
        <strain evidence="1">JCM 11219</strain>
    </source>
</reference>
<reference evidence="4" key="3">
    <citation type="submission" date="2022-09" db="EMBL/GenBank/DDBJ databases">
        <title>Complete genome sequence of Vulcanisaeta souniana.</title>
        <authorList>
            <person name="Kato S."/>
            <person name="Itoh T."/>
            <person name="Ohkuma M."/>
        </authorList>
    </citation>
    <scope>NUCLEOTIDE SEQUENCE [LARGE SCALE GENOMIC DNA]</scope>
    <source>
        <strain evidence="4">JCM 11219</strain>
    </source>
</reference>
<dbReference type="GeneID" id="76206425"/>
<dbReference type="EMBL" id="BMNM01000001">
    <property type="protein sequence ID" value="GGI70406.1"/>
    <property type="molecule type" value="Genomic_DNA"/>
</dbReference>
<dbReference type="AlphaFoldDB" id="A0A830DZ00"/>
<dbReference type="PANTHER" id="PTHR34314">
    <property type="entry name" value="CRENARCHAEAL PROTEIN, PUTATIVE-RELATED"/>
    <property type="match status" value="1"/>
</dbReference>
<evidence type="ECO:0000313" key="1">
    <source>
        <dbReference type="EMBL" id="BDR91783.1"/>
    </source>
</evidence>
<dbReference type="EMBL" id="AP026830">
    <property type="protein sequence ID" value="BDR91783.1"/>
    <property type="molecule type" value="Genomic_DNA"/>
</dbReference>
<dbReference type="Pfam" id="PF12644">
    <property type="entry name" value="DUF3782"/>
    <property type="match status" value="1"/>
</dbReference>
<reference evidence="2" key="1">
    <citation type="journal article" date="2014" name="Int. J. Syst. Evol. Microbiol.">
        <title>Complete genome sequence of Corynebacterium casei LMG S-19264T (=DSM 44701T), isolated from a smear-ripened cheese.</title>
        <authorList>
            <consortium name="US DOE Joint Genome Institute (JGI-PGF)"/>
            <person name="Walter F."/>
            <person name="Albersmeier A."/>
            <person name="Kalinowski J."/>
            <person name="Ruckert C."/>
        </authorList>
    </citation>
    <scope>NUCLEOTIDE SEQUENCE</scope>
    <source>
        <strain evidence="2">JCM 11219</strain>
    </source>
</reference>
<protein>
    <recommendedName>
        <fullName evidence="5">DUF3782 domain-containing protein</fullName>
    </recommendedName>
</protein>
<reference evidence="2" key="2">
    <citation type="submission" date="2020-09" db="EMBL/GenBank/DDBJ databases">
        <authorList>
            <person name="Sun Q."/>
            <person name="Ohkuma M."/>
        </authorList>
    </citation>
    <scope>NUCLEOTIDE SEQUENCE</scope>
    <source>
        <strain evidence="2">JCM 11219</strain>
    </source>
</reference>
<organism evidence="2 3">
    <name type="scientific">Vulcanisaeta souniana JCM 11219</name>
    <dbReference type="NCBI Taxonomy" id="1293586"/>
    <lineage>
        <taxon>Archaea</taxon>
        <taxon>Thermoproteota</taxon>
        <taxon>Thermoprotei</taxon>
        <taxon>Thermoproteales</taxon>
        <taxon>Thermoproteaceae</taxon>
        <taxon>Vulcanisaeta</taxon>
    </lineage>
</organism>
<sequence length="216" mass="24720">MGSDLRKELLRLLKEDEEFRYAVMGLLGISDLKSSVDNLVKAITDLKDIVAKQCEEISELRKAVEALSEDVRRHGEVIIVMQTSIEKLTSSVTALGYRYGLFTEEAFRESIKYLVSDLLKVYEVKHWTYYDSDGFVFGRPSIIDVDVLIRDNEHILVVYRVSIDRGDVAELFREGVLYERVNKVKPRLLIVGPVIRRKALELARELGVEVRASEVV</sequence>
<accession>A0A830DZ00</accession>
<dbReference type="Proteomes" id="UP000657075">
    <property type="component" value="Unassembled WGS sequence"/>
</dbReference>
<evidence type="ECO:0000313" key="4">
    <source>
        <dbReference type="Proteomes" id="UP001060771"/>
    </source>
</evidence>
<proteinExistence type="predicted"/>
<dbReference type="Pfam" id="PF07788">
    <property type="entry name" value="PDDEXK_10"/>
    <property type="match status" value="1"/>
</dbReference>
<dbReference type="InterPro" id="IPR024271">
    <property type="entry name" value="DUF3782"/>
</dbReference>
<dbReference type="PANTHER" id="PTHR34314:SF6">
    <property type="entry name" value="DUF3782 DOMAIN-CONTAINING PROTEIN"/>
    <property type="match status" value="1"/>
</dbReference>
<name>A0A830DZ00_9CREN</name>
<dbReference type="RefSeq" id="WP_054843434.1">
    <property type="nucleotide sequence ID" value="NZ_AP026830.1"/>
</dbReference>
<dbReference type="Proteomes" id="UP001060771">
    <property type="component" value="Chromosome"/>
</dbReference>
<keyword evidence="4" id="KW-1185">Reference proteome</keyword>
<evidence type="ECO:0000313" key="2">
    <source>
        <dbReference type="EMBL" id="GGI70406.1"/>
    </source>
</evidence>
<gene>
    <name evidence="2" type="ORF">GCM10007112_04230</name>
    <name evidence="1" type="ORF">Vsou_08760</name>
</gene>
<dbReference type="InterPro" id="IPR012431">
    <property type="entry name" value="PDDEXK_10"/>
</dbReference>
<evidence type="ECO:0000313" key="3">
    <source>
        <dbReference type="Proteomes" id="UP000657075"/>
    </source>
</evidence>